<feature type="domain" description="Heterokaryon incompatibility" evidence="1">
    <location>
        <begin position="55"/>
        <end position="210"/>
    </location>
</feature>
<dbReference type="Pfam" id="PF06985">
    <property type="entry name" value="HET"/>
    <property type="match status" value="1"/>
</dbReference>
<name>A0A395GTN4_9EURO</name>
<proteinExistence type="predicted"/>
<sequence length="616" mass="70426">MPMKRIVLSLVGFQYNTLNPEAQEIRLLSILPSRNRKDPVQCFLRTVSLKDRPKFEALSYVWGKSHTTERIILEGSEFSVTPNLAKALYALRRAYWKRTMWIDYICINQSDIDEKNNQVPLMGSIYGRAHRVVSWLGDASPEVELAVTRVERYVDKRMIKGSLYWWWLGAKSCFSTRAAVEKFIAEIGAMKGVFQVTNMPYWSRTWTYQECLLAKHEPTFVCGHLTFKASRMLNTVYSMDAGNLDEKNLPRGLYERCLQAEAGLIEHYNTLTLNTLSQILLSLDPENKRSMGTLLFHLQNTSQRQCENPRDRIYALYGLCPDIKKVYPQDYNKTFERIMLETTIWTINNEGGAVPFATLAFPIHNVSKRSLPTWVPDYHGADSPFFMPYFQTSFIDHRDKKNREDRRTSSHICQDRLILHLWAYRAGTCKVVVQLGLNLCQTATQIMEVLGNMEELSSECWNYLMLQESFIQTCKIFHHPIDRHSTNEILEAIQSIANNGHSLETEPSLQLSNRGLLEYVVAELLKGVGGMRILFVYNADACAFGISPGIGEDQDILVVPHESCRPLILRSHPIADGDSDQVHYKVVGQAIAGDHAKPTPFTDGVKQQPPEEFLVV</sequence>
<reference evidence="2 3" key="1">
    <citation type="submission" date="2018-02" db="EMBL/GenBank/DDBJ databases">
        <title>The genomes of Aspergillus section Nigri reveals drivers in fungal speciation.</title>
        <authorList>
            <consortium name="DOE Joint Genome Institute"/>
            <person name="Vesth T.C."/>
            <person name="Nybo J."/>
            <person name="Theobald S."/>
            <person name="Brandl J."/>
            <person name="Frisvad J.C."/>
            <person name="Nielsen K.F."/>
            <person name="Lyhne E.K."/>
            <person name="Kogle M.E."/>
            <person name="Kuo A."/>
            <person name="Riley R."/>
            <person name="Clum A."/>
            <person name="Nolan M."/>
            <person name="Lipzen A."/>
            <person name="Salamov A."/>
            <person name="Henrissat B."/>
            <person name="Wiebenga A."/>
            <person name="De vries R.P."/>
            <person name="Grigoriev I.V."/>
            <person name="Mortensen U.H."/>
            <person name="Andersen M.R."/>
            <person name="Baker S.E."/>
        </authorList>
    </citation>
    <scope>NUCLEOTIDE SEQUENCE [LARGE SCALE GENOMIC DNA]</scope>
    <source>
        <strain evidence="2 3">CBS 121593</strain>
    </source>
</reference>
<gene>
    <name evidence="2" type="ORF">BO80DRAFT_495316</name>
</gene>
<evidence type="ECO:0000313" key="3">
    <source>
        <dbReference type="Proteomes" id="UP000249402"/>
    </source>
</evidence>
<dbReference type="PANTHER" id="PTHR24148:SF64">
    <property type="entry name" value="HETEROKARYON INCOMPATIBILITY DOMAIN-CONTAINING PROTEIN"/>
    <property type="match status" value="1"/>
</dbReference>
<accession>A0A395GTN4</accession>
<dbReference type="PANTHER" id="PTHR24148">
    <property type="entry name" value="ANKYRIN REPEAT DOMAIN-CONTAINING PROTEIN 39 HOMOLOG-RELATED"/>
    <property type="match status" value="1"/>
</dbReference>
<evidence type="ECO:0000259" key="1">
    <source>
        <dbReference type="Pfam" id="PF06985"/>
    </source>
</evidence>
<dbReference type="RefSeq" id="XP_025573090.1">
    <property type="nucleotide sequence ID" value="XM_025723941.1"/>
</dbReference>
<keyword evidence="3" id="KW-1185">Reference proteome</keyword>
<protein>
    <submittedName>
        <fullName evidence="2">HET-domain-containing protein</fullName>
    </submittedName>
</protein>
<dbReference type="STRING" id="1448316.A0A395GTN4"/>
<dbReference type="EMBL" id="KZ824451">
    <property type="protein sequence ID" value="RAK98762.1"/>
    <property type="molecule type" value="Genomic_DNA"/>
</dbReference>
<dbReference type="InterPro" id="IPR052895">
    <property type="entry name" value="HetReg/Transcr_Mod"/>
</dbReference>
<dbReference type="Proteomes" id="UP000249402">
    <property type="component" value="Unassembled WGS sequence"/>
</dbReference>
<dbReference type="AlphaFoldDB" id="A0A395GTN4"/>
<evidence type="ECO:0000313" key="2">
    <source>
        <dbReference type="EMBL" id="RAK98762.1"/>
    </source>
</evidence>
<dbReference type="GeneID" id="37228806"/>
<dbReference type="OrthoDB" id="4850726at2759"/>
<dbReference type="VEuPathDB" id="FungiDB:BO80DRAFT_495316"/>
<dbReference type="InterPro" id="IPR010730">
    <property type="entry name" value="HET"/>
</dbReference>
<organism evidence="2 3">
    <name type="scientific">Aspergillus ibericus CBS 121593</name>
    <dbReference type="NCBI Taxonomy" id="1448316"/>
    <lineage>
        <taxon>Eukaryota</taxon>
        <taxon>Fungi</taxon>
        <taxon>Dikarya</taxon>
        <taxon>Ascomycota</taxon>
        <taxon>Pezizomycotina</taxon>
        <taxon>Eurotiomycetes</taxon>
        <taxon>Eurotiomycetidae</taxon>
        <taxon>Eurotiales</taxon>
        <taxon>Aspergillaceae</taxon>
        <taxon>Aspergillus</taxon>
        <taxon>Aspergillus subgen. Circumdati</taxon>
    </lineage>
</organism>